<protein>
    <submittedName>
        <fullName evidence="1">Uncharacterized protein</fullName>
    </submittedName>
</protein>
<dbReference type="AlphaFoldDB" id="A0A392TR53"/>
<proteinExistence type="predicted"/>
<accession>A0A392TR53</accession>
<keyword evidence="2" id="KW-1185">Reference proteome</keyword>
<reference evidence="1 2" key="1">
    <citation type="journal article" date="2018" name="Front. Plant Sci.">
        <title>Red Clover (Trifolium pratense) and Zigzag Clover (T. medium) - A Picture of Genomic Similarities and Differences.</title>
        <authorList>
            <person name="Dluhosova J."/>
            <person name="Istvanek J."/>
            <person name="Nedelnik J."/>
            <person name="Repkova J."/>
        </authorList>
    </citation>
    <scope>NUCLEOTIDE SEQUENCE [LARGE SCALE GENOMIC DNA]</scope>
    <source>
        <strain evidence="2">cv. 10/8</strain>
        <tissue evidence="1">Leaf</tissue>
    </source>
</reference>
<organism evidence="1 2">
    <name type="scientific">Trifolium medium</name>
    <dbReference type="NCBI Taxonomy" id="97028"/>
    <lineage>
        <taxon>Eukaryota</taxon>
        <taxon>Viridiplantae</taxon>
        <taxon>Streptophyta</taxon>
        <taxon>Embryophyta</taxon>
        <taxon>Tracheophyta</taxon>
        <taxon>Spermatophyta</taxon>
        <taxon>Magnoliopsida</taxon>
        <taxon>eudicotyledons</taxon>
        <taxon>Gunneridae</taxon>
        <taxon>Pentapetalae</taxon>
        <taxon>rosids</taxon>
        <taxon>fabids</taxon>
        <taxon>Fabales</taxon>
        <taxon>Fabaceae</taxon>
        <taxon>Papilionoideae</taxon>
        <taxon>50 kb inversion clade</taxon>
        <taxon>NPAAA clade</taxon>
        <taxon>Hologalegina</taxon>
        <taxon>IRL clade</taxon>
        <taxon>Trifolieae</taxon>
        <taxon>Trifolium</taxon>
    </lineage>
</organism>
<evidence type="ECO:0000313" key="1">
    <source>
        <dbReference type="EMBL" id="MCI63388.1"/>
    </source>
</evidence>
<dbReference type="EMBL" id="LXQA010636180">
    <property type="protein sequence ID" value="MCI63388.1"/>
    <property type="molecule type" value="Genomic_DNA"/>
</dbReference>
<feature type="non-terminal residue" evidence="1">
    <location>
        <position position="1"/>
    </location>
</feature>
<name>A0A392TR53_9FABA</name>
<dbReference type="Proteomes" id="UP000265520">
    <property type="component" value="Unassembled WGS sequence"/>
</dbReference>
<comment type="caution">
    <text evidence="1">The sequence shown here is derived from an EMBL/GenBank/DDBJ whole genome shotgun (WGS) entry which is preliminary data.</text>
</comment>
<sequence>VENLILEVLLANLIVCKSVRVTVSQC</sequence>
<evidence type="ECO:0000313" key="2">
    <source>
        <dbReference type="Proteomes" id="UP000265520"/>
    </source>
</evidence>